<evidence type="ECO:0000313" key="1">
    <source>
        <dbReference type="EMBL" id="GBP59757.1"/>
    </source>
</evidence>
<comment type="caution">
    <text evidence="1">The sequence shown here is derived from an EMBL/GenBank/DDBJ whole genome shotgun (WGS) entry which is preliminary data.</text>
</comment>
<accession>A0A4C1XBR6</accession>
<proteinExistence type="predicted"/>
<dbReference type="Proteomes" id="UP000299102">
    <property type="component" value="Unassembled WGS sequence"/>
</dbReference>
<protein>
    <submittedName>
        <fullName evidence="1">Uncharacterized protein</fullName>
    </submittedName>
</protein>
<gene>
    <name evidence="1" type="ORF">EVAR_44319_1</name>
</gene>
<evidence type="ECO:0000313" key="2">
    <source>
        <dbReference type="Proteomes" id="UP000299102"/>
    </source>
</evidence>
<dbReference type="AlphaFoldDB" id="A0A4C1XBR6"/>
<keyword evidence="2" id="KW-1185">Reference proteome</keyword>
<name>A0A4C1XBR6_EUMVA</name>
<organism evidence="1 2">
    <name type="scientific">Eumeta variegata</name>
    <name type="common">Bagworm moth</name>
    <name type="synonym">Eumeta japonica</name>
    <dbReference type="NCBI Taxonomy" id="151549"/>
    <lineage>
        <taxon>Eukaryota</taxon>
        <taxon>Metazoa</taxon>
        <taxon>Ecdysozoa</taxon>
        <taxon>Arthropoda</taxon>
        <taxon>Hexapoda</taxon>
        <taxon>Insecta</taxon>
        <taxon>Pterygota</taxon>
        <taxon>Neoptera</taxon>
        <taxon>Endopterygota</taxon>
        <taxon>Lepidoptera</taxon>
        <taxon>Glossata</taxon>
        <taxon>Ditrysia</taxon>
        <taxon>Tineoidea</taxon>
        <taxon>Psychidae</taxon>
        <taxon>Oiketicinae</taxon>
        <taxon>Eumeta</taxon>
    </lineage>
</organism>
<sequence>MTKKNLAKTKKRNYVLRVPVCRLVRAGVDSRRESRSCGEADKVRLISGSRRLSGAERAFASGRATSGAARLRAHPLTTFIIQIDGVGHRVPGGLSVVWRLLTAVVTNTMITSGTNGSVLPEAQT</sequence>
<dbReference type="EMBL" id="BGZK01000770">
    <property type="protein sequence ID" value="GBP59757.1"/>
    <property type="molecule type" value="Genomic_DNA"/>
</dbReference>
<reference evidence="1 2" key="1">
    <citation type="journal article" date="2019" name="Commun. Biol.">
        <title>The bagworm genome reveals a unique fibroin gene that provides high tensile strength.</title>
        <authorList>
            <person name="Kono N."/>
            <person name="Nakamura H."/>
            <person name="Ohtoshi R."/>
            <person name="Tomita M."/>
            <person name="Numata K."/>
            <person name="Arakawa K."/>
        </authorList>
    </citation>
    <scope>NUCLEOTIDE SEQUENCE [LARGE SCALE GENOMIC DNA]</scope>
</reference>